<dbReference type="GO" id="GO:0005737">
    <property type="term" value="C:cytoplasm"/>
    <property type="evidence" value="ECO:0007669"/>
    <property type="project" value="TreeGrafter"/>
</dbReference>
<dbReference type="STRING" id="1441469.A0A225AWG4"/>
<dbReference type="PROSITE" id="PS50102">
    <property type="entry name" value="RRM"/>
    <property type="match status" value="1"/>
</dbReference>
<keyword evidence="5" id="KW-0694">RNA-binding</keyword>
<feature type="compositionally biased region" description="Polar residues" evidence="6">
    <location>
        <begin position="430"/>
        <end position="441"/>
    </location>
</feature>
<dbReference type="RefSeq" id="XP_020119417.1">
    <property type="nucleotide sequence ID" value="XM_020267518.1"/>
</dbReference>
<evidence type="ECO:0000313" key="8">
    <source>
        <dbReference type="EMBL" id="OKL59296.1"/>
    </source>
</evidence>
<feature type="compositionally biased region" description="Basic and acidic residues" evidence="6">
    <location>
        <begin position="253"/>
        <end position="271"/>
    </location>
</feature>
<evidence type="ECO:0000313" key="9">
    <source>
        <dbReference type="Proteomes" id="UP000214365"/>
    </source>
</evidence>
<dbReference type="InterPro" id="IPR035979">
    <property type="entry name" value="RBD_domain_sf"/>
</dbReference>
<evidence type="ECO:0000256" key="2">
    <source>
        <dbReference type="ARBA" id="ARBA00005991"/>
    </source>
</evidence>
<dbReference type="GO" id="GO:0000184">
    <property type="term" value="P:nuclear-transcribed mRNA catabolic process, nonsense-mediated decay"/>
    <property type="evidence" value="ECO:0007669"/>
    <property type="project" value="UniProtKB-KW"/>
</dbReference>
<dbReference type="PANTHER" id="PTHR13112:SF0">
    <property type="entry name" value="FI21285P1"/>
    <property type="match status" value="1"/>
</dbReference>
<dbReference type="GO" id="GO:0003729">
    <property type="term" value="F:mRNA binding"/>
    <property type="evidence" value="ECO:0007669"/>
    <property type="project" value="TreeGrafter"/>
</dbReference>
<evidence type="ECO:0000256" key="3">
    <source>
        <dbReference type="ARBA" id="ARBA00023161"/>
    </source>
</evidence>
<comment type="similarity">
    <text evidence="2">Belongs to the RENT3 family.</text>
</comment>
<dbReference type="GeneID" id="31004976"/>
<feature type="compositionally biased region" description="Basic and acidic residues" evidence="6">
    <location>
        <begin position="220"/>
        <end position="245"/>
    </location>
</feature>
<dbReference type="AlphaFoldDB" id="A0A225AWG4"/>
<evidence type="ECO:0000256" key="5">
    <source>
        <dbReference type="PROSITE-ProRule" id="PRU00176"/>
    </source>
</evidence>
<dbReference type="InterPro" id="IPR005120">
    <property type="entry name" value="UPF3_dom"/>
</dbReference>
<keyword evidence="3" id="KW-0866">Nonsense-mediated mRNA decay</keyword>
<keyword evidence="9" id="KW-1185">Reference proteome</keyword>
<feature type="compositionally biased region" description="Polar residues" evidence="6">
    <location>
        <begin position="276"/>
        <end position="290"/>
    </location>
</feature>
<dbReference type="InterPro" id="IPR012677">
    <property type="entry name" value="Nucleotide-bd_a/b_plait_sf"/>
</dbReference>
<dbReference type="FunFam" id="3.30.70.330:FF:000637">
    <property type="entry name" value="Nonsense-mediated mRNA decay protein Upf3, putative"/>
    <property type="match status" value="1"/>
</dbReference>
<dbReference type="EMBL" id="LFMY01000007">
    <property type="protein sequence ID" value="OKL59296.1"/>
    <property type="molecule type" value="Genomic_DNA"/>
</dbReference>
<feature type="compositionally biased region" description="Polar residues" evidence="6">
    <location>
        <begin position="526"/>
        <end position="543"/>
    </location>
</feature>
<dbReference type="SMART" id="SM00360">
    <property type="entry name" value="RRM"/>
    <property type="match status" value="1"/>
</dbReference>
<evidence type="ECO:0000256" key="1">
    <source>
        <dbReference type="ARBA" id="ARBA00004123"/>
    </source>
</evidence>
<gene>
    <name evidence="8" type="ORF">UA08_05220</name>
</gene>
<organism evidence="8 9">
    <name type="scientific">Talaromyces atroroseus</name>
    <dbReference type="NCBI Taxonomy" id="1441469"/>
    <lineage>
        <taxon>Eukaryota</taxon>
        <taxon>Fungi</taxon>
        <taxon>Dikarya</taxon>
        <taxon>Ascomycota</taxon>
        <taxon>Pezizomycotina</taxon>
        <taxon>Eurotiomycetes</taxon>
        <taxon>Eurotiomycetidae</taxon>
        <taxon>Eurotiales</taxon>
        <taxon>Trichocomaceae</taxon>
        <taxon>Talaromyces</taxon>
        <taxon>Talaromyces sect. Trachyspermi</taxon>
    </lineage>
</organism>
<dbReference type="GO" id="GO:0005730">
    <property type="term" value="C:nucleolus"/>
    <property type="evidence" value="ECO:0007669"/>
    <property type="project" value="TreeGrafter"/>
</dbReference>
<feature type="region of interest" description="Disordered" evidence="6">
    <location>
        <begin position="169"/>
        <end position="448"/>
    </location>
</feature>
<evidence type="ECO:0000259" key="7">
    <source>
        <dbReference type="PROSITE" id="PS50102"/>
    </source>
</evidence>
<feature type="region of interest" description="Disordered" evidence="6">
    <location>
        <begin position="511"/>
        <end position="579"/>
    </location>
</feature>
<feature type="domain" description="RRM" evidence="7">
    <location>
        <begin position="440"/>
        <end position="523"/>
    </location>
</feature>
<feature type="compositionally biased region" description="Basic residues" evidence="6">
    <location>
        <begin position="544"/>
        <end position="560"/>
    </location>
</feature>
<protein>
    <recommendedName>
        <fullName evidence="7">RRM domain-containing protein</fullName>
    </recommendedName>
</protein>
<dbReference type="OrthoDB" id="18087at2759"/>
<feature type="compositionally biased region" description="Basic and acidic residues" evidence="6">
    <location>
        <begin position="201"/>
        <end position="213"/>
    </location>
</feature>
<feature type="compositionally biased region" description="Basic and acidic residues" evidence="6">
    <location>
        <begin position="302"/>
        <end position="312"/>
    </location>
</feature>
<feature type="compositionally biased region" description="Low complexity" evidence="6">
    <location>
        <begin position="392"/>
        <end position="425"/>
    </location>
</feature>
<comment type="subcellular location">
    <subcellularLocation>
        <location evidence="1">Nucleus</location>
    </subcellularLocation>
</comment>
<dbReference type="SUPFAM" id="SSF54928">
    <property type="entry name" value="RNA-binding domain, RBD"/>
    <property type="match status" value="2"/>
</dbReference>
<dbReference type="Gene3D" id="3.30.70.330">
    <property type="match status" value="2"/>
</dbReference>
<dbReference type="Pfam" id="PF00076">
    <property type="entry name" value="RRM_1"/>
    <property type="match status" value="1"/>
</dbReference>
<dbReference type="GO" id="GO:0045727">
    <property type="term" value="P:positive regulation of translation"/>
    <property type="evidence" value="ECO:0007669"/>
    <property type="project" value="TreeGrafter"/>
</dbReference>
<dbReference type="Pfam" id="PF03467">
    <property type="entry name" value="Smg4_UPF3"/>
    <property type="match status" value="1"/>
</dbReference>
<dbReference type="CDD" id="cd12455">
    <property type="entry name" value="RRM_like_Smg4_UPF3"/>
    <property type="match status" value="1"/>
</dbReference>
<name>A0A225AWG4_TALAT</name>
<evidence type="ECO:0000256" key="4">
    <source>
        <dbReference type="ARBA" id="ARBA00023242"/>
    </source>
</evidence>
<dbReference type="Proteomes" id="UP000214365">
    <property type="component" value="Unassembled WGS sequence"/>
</dbReference>
<proteinExistence type="inferred from homology"/>
<sequence length="579" mass="60881">MAQPSVAKAAGIIQLPVTATQKGASAPAPAKSTPKLPVPRLKLIVRRLPPGLTRAEFESGLGDDWKVGQGKIDWYQYKPGKISKDPAKPSRPARAYVHVISEDLITPLSEKVRSTSFHDARNTSNDAVLLGPPSVEFAPYARVPGNRSRKDGRQGTIDQDPDFVAFLESLTNPITKPTPVEGDTEKKEDEQVTITPLVQYIKDKKASKAKEAASGKSSKRAKEKEAKAEKAEAKKLLKRPDREAPAESTPASPEKKAPSITKIEKATKEAVKAANKQATTSKSKQPSTKEIAQLPTAPAAASERKRERERGDVSVAAKIVQRDLGLAPSGGRRRGKAATTTAENDRTKNNEVSAESIPSAPTMPTGPKNAKTNTKGAKDNASKGTASKANPPATATTSGGSNTASPAADSATTSPGPSSRAPRAPKQQKAKQPTVSPTATQAFLKHANPSQGVTEDLLQTAFSAFGKVAKVEVDRKKGFGYVDFADAGSLQKAIAASPVTVAQSQVVVLERKNQPTQAKAAKVDEPSSSEAPSTPIQQPAGTQKRSRGPRTRGGRGHKKATAAGDGGKTETGEATPSEA</sequence>
<reference evidence="8 9" key="1">
    <citation type="submission" date="2015-06" db="EMBL/GenBank/DDBJ databases">
        <title>Talaromyces atroroseus IBT 11181 draft genome.</title>
        <authorList>
            <person name="Rasmussen K.B."/>
            <person name="Rasmussen S."/>
            <person name="Petersen B."/>
            <person name="Sicheritz-Ponten T."/>
            <person name="Mortensen U.H."/>
            <person name="Thrane U."/>
        </authorList>
    </citation>
    <scope>NUCLEOTIDE SEQUENCE [LARGE SCALE GENOMIC DNA]</scope>
    <source>
        <strain evidence="8 9">IBT 11181</strain>
    </source>
</reference>
<dbReference type="InterPro" id="IPR039722">
    <property type="entry name" value="Upf3"/>
</dbReference>
<dbReference type="InterPro" id="IPR000504">
    <property type="entry name" value="RRM_dom"/>
</dbReference>
<keyword evidence="4" id="KW-0539">Nucleus</keyword>
<comment type="caution">
    <text evidence="8">The sequence shown here is derived from an EMBL/GenBank/DDBJ whole genome shotgun (WGS) entry which is preliminary data.</text>
</comment>
<evidence type="ECO:0000256" key="6">
    <source>
        <dbReference type="SAM" id="MobiDB-lite"/>
    </source>
</evidence>
<accession>A0A225AWG4</accession>
<dbReference type="PANTHER" id="PTHR13112">
    <property type="entry name" value="UPF3 REGULATOR OF NONSENSE TRANSCRIPTS-LIKE PROTEIN"/>
    <property type="match status" value="1"/>
</dbReference>